<accession>A0ABM4AVZ3</accession>
<dbReference type="Proteomes" id="UP001652626">
    <property type="component" value="Chromosome 28"/>
</dbReference>
<feature type="region of interest" description="Disordered" evidence="1">
    <location>
        <begin position="110"/>
        <end position="144"/>
    </location>
</feature>
<feature type="compositionally biased region" description="Polar residues" evidence="1">
    <location>
        <begin position="123"/>
        <end position="144"/>
    </location>
</feature>
<dbReference type="GeneID" id="135194208"/>
<organism evidence="2 3">
    <name type="scientific">Vanessa tameamea</name>
    <name type="common">Kamehameha butterfly</name>
    <dbReference type="NCBI Taxonomy" id="334116"/>
    <lineage>
        <taxon>Eukaryota</taxon>
        <taxon>Metazoa</taxon>
        <taxon>Ecdysozoa</taxon>
        <taxon>Arthropoda</taxon>
        <taxon>Hexapoda</taxon>
        <taxon>Insecta</taxon>
        <taxon>Pterygota</taxon>
        <taxon>Neoptera</taxon>
        <taxon>Endopterygota</taxon>
        <taxon>Lepidoptera</taxon>
        <taxon>Glossata</taxon>
        <taxon>Ditrysia</taxon>
        <taxon>Papilionoidea</taxon>
        <taxon>Nymphalidae</taxon>
        <taxon>Nymphalinae</taxon>
        <taxon>Vanessa</taxon>
    </lineage>
</organism>
<keyword evidence="2" id="KW-1185">Reference proteome</keyword>
<gene>
    <name evidence="3" type="primary">LOC135194208</name>
</gene>
<evidence type="ECO:0000313" key="2">
    <source>
        <dbReference type="Proteomes" id="UP001652626"/>
    </source>
</evidence>
<protein>
    <submittedName>
        <fullName evidence="3">Uncharacterized protein LOC135194208</fullName>
    </submittedName>
</protein>
<sequence>MQINLIQKLNEHFKQDLKINLENFEVNKIHRLGHKKLEEKKSRPILCSFVNNWKKNEIMKNKKNLKKIYITEDYSKEVLQKRKQLQAELVEERKKGNFAYLKYNKLIVKQNNNQQEKRKRETSASPPSFNNQAKKQQSHFSTKSNRADAFDMMRARSNSLSNLISNRKLVIAGERDHNLPTKEEEKNILKNKHEETKIYVAALNVRTLREEENLTELIYALEKIKWDIIGRKQAKDDTINRFYFDLNRAIIEHYYKNLVILGDFNGQIGERRPEKSPQ</sequence>
<proteinExistence type="predicted"/>
<evidence type="ECO:0000313" key="3">
    <source>
        <dbReference type="RefSeq" id="XP_064075457.1"/>
    </source>
</evidence>
<reference evidence="3" key="1">
    <citation type="submission" date="2025-08" db="UniProtKB">
        <authorList>
            <consortium name="RefSeq"/>
        </authorList>
    </citation>
    <scope>IDENTIFICATION</scope>
    <source>
        <tissue evidence="3">Whole body</tissue>
    </source>
</reference>
<evidence type="ECO:0000256" key="1">
    <source>
        <dbReference type="SAM" id="MobiDB-lite"/>
    </source>
</evidence>
<name>A0ABM4AVZ3_VANTA</name>
<dbReference type="RefSeq" id="XP_064075457.1">
    <property type="nucleotide sequence ID" value="XM_064219387.1"/>
</dbReference>